<accession>A0A1L9P3S5</accession>
<dbReference type="Proteomes" id="UP000184073">
    <property type="component" value="Unassembled WGS sequence"/>
</dbReference>
<organism evidence="1 2">
    <name type="scientific">Aspergillus versicolor CBS 583.65</name>
    <dbReference type="NCBI Taxonomy" id="1036611"/>
    <lineage>
        <taxon>Eukaryota</taxon>
        <taxon>Fungi</taxon>
        <taxon>Dikarya</taxon>
        <taxon>Ascomycota</taxon>
        <taxon>Pezizomycotina</taxon>
        <taxon>Eurotiomycetes</taxon>
        <taxon>Eurotiomycetidae</taxon>
        <taxon>Eurotiales</taxon>
        <taxon>Aspergillaceae</taxon>
        <taxon>Aspergillus</taxon>
        <taxon>Aspergillus subgen. Nidulantes</taxon>
    </lineage>
</organism>
<dbReference type="EMBL" id="KV878125">
    <property type="protein sequence ID" value="OJI96162.1"/>
    <property type="molecule type" value="Genomic_DNA"/>
</dbReference>
<dbReference type="AlphaFoldDB" id="A0A1L9P3S5"/>
<evidence type="ECO:0000313" key="1">
    <source>
        <dbReference type="EMBL" id="OJI96162.1"/>
    </source>
</evidence>
<name>A0A1L9P3S5_ASPVE</name>
<dbReference type="GeneID" id="63733510"/>
<dbReference type="VEuPathDB" id="FungiDB:ASPVEDRAFT_871843"/>
<gene>
    <name evidence="1" type="ORF">ASPVEDRAFT_871843</name>
</gene>
<sequence length="205" mass="23553">MWKGILFKLLDENTGFPEQFFTPTPYRIDTENKIVGNMEGISLLEMLETIKSDFRQLKNIADTIRTSTLDEWAGINSDRPDRNGLVHGGDILGDISIISRMDTAGTKETQIWKEVFRKNYGVSFSTCTNSNRIRQADDRLIEIFNIYANTNVLHRWERPEVTDTVKKIQSCCWKILEAWSTKGSDIFEDPSILDNYKTAATLHHS</sequence>
<reference evidence="2" key="1">
    <citation type="journal article" date="2017" name="Genome Biol.">
        <title>Comparative genomics reveals high biological diversity and specific adaptations in the industrially and medically important fungal genus Aspergillus.</title>
        <authorList>
            <person name="de Vries R.P."/>
            <person name="Riley R."/>
            <person name="Wiebenga A."/>
            <person name="Aguilar-Osorio G."/>
            <person name="Amillis S."/>
            <person name="Uchima C.A."/>
            <person name="Anderluh G."/>
            <person name="Asadollahi M."/>
            <person name="Askin M."/>
            <person name="Barry K."/>
            <person name="Battaglia E."/>
            <person name="Bayram O."/>
            <person name="Benocci T."/>
            <person name="Braus-Stromeyer S.A."/>
            <person name="Caldana C."/>
            <person name="Canovas D."/>
            <person name="Cerqueira G.C."/>
            <person name="Chen F."/>
            <person name="Chen W."/>
            <person name="Choi C."/>
            <person name="Clum A."/>
            <person name="Dos Santos R.A."/>
            <person name="Damasio A.R."/>
            <person name="Diallinas G."/>
            <person name="Emri T."/>
            <person name="Fekete E."/>
            <person name="Flipphi M."/>
            <person name="Freyberg S."/>
            <person name="Gallo A."/>
            <person name="Gournas C."/>
            <person name="Habgood R."/>
            <person name="Hainaut M."/>
            <person name="Harispe M.L."/>
            <person name="Henrissat B."/>
            <person name="Hilden K.S."/>
            <person name="Hope R."/>
            <person name="Hossain A."/>
            <person name="Karabika E."/>
            <person name="Karaffa L."/>
            <person name="Karanyi Z."/>
            <person name="Krasevec N."/>
            <person name="Kuo A."/>
            <person name="Kusch H."/>
            <person name="LaButti K."/>
            <person name="Lagendijk E.L."/>
            <person name="Lapidus A."/>
            <person name="Levasseur A."/>
            <person name="Lindquist E."/>
            <person name="Lipzen A."/>
            <person name="Logrieco A.F."/>
            <person name="MacCabe A."/>
            <person name="Maekelae M.R."/>
            <person name="Malavazi I."/>
            <person name="Melin P."/>
            <person name="Meyer V."/>
            <person name="Mielnichuk N."/>
            <person name="Miskei M."/>
            <person name="Molnar A.P."/>
            <person name="Mule G."/>
            <person name="Ngan C.Y."/>
            <person name="Orejas M."/>
            <person name="Orosz E."/>
            <person name="Ouedraogo J.P."/>
            <person name="Overkamp K.M."/>
            <person name="Park H.-S."/>
            <person name="Perrone G."/>
            <person name="Piumi F."/>
            <person name="Punt P.J."/>
            <person name="Ram A.F."/>
            <person name="Ramon A."/>
            <person name="Rauscher S."/>
            <person name="Record E."/>
            <person name="Riano-Pachon D.M."/>
            <person name="Robert V."/>
            <person name="Roehrig J."/>
            <person name="Ruller R."/>
            <person name="Salamov A."/>
            <person name="Salih N.S."/>
            <person name="Samson R.A."/>
            <person name="Sandor E."/>
            <person name="Sanguinetti M."/>
            <person name="Schuetze T."/>
            <person name="Sepcic K."/>
            <person name="Shelest E."/>
            <person name="Sherlock G."/>
            <person name="Sophianopoulou V."/>
            <person name="Squina F.M."/>
            <person name="Sun H."/>
            <person name="Susca A."/>
            <person name="Todd R.B."/>
            <person name="Tsang A."/>
            <person name="Unkles S.E."/>
            <person name="van de Wiele N."/>
            <person name="van Rossen-Uffink D."/>
            <person name="Oliveira J.V."/>
            <person name="Vesth T.C."/>
            <person name="Visser J."/>
            <person name="Yu J.-H."/>
            <person name="Zhou M."/>
            <person name="Andersen M.R."/>
            <person name="Archer D.B."/>
            <person name="Baker S.E."/>
            <person name="Benoit I."/>
            <person name="Brakhage A.A."/>
            <person name="Braus G.H."/>
            <person name="Fischer R."/>
            <person name="Frisvad J.C."/>
            <person name="Goldman G.H."/>
            <person name="Houbraken J."/>
            <person name="Oakley B."/>
            <person name="Pocsi I."/>
            <person name="Scazzocchio C."/>
            <person name="Seiboth B."/>
            <person name="vanKuyk P.A."/>
            <person name="Wortman J."/>
            <person name="Dyer P.S."/>
            <person name="Grigoriev I.V."/>
        </authorList>
    </citation>
    <scope>NUCLEOTIDE SEQUENCE [LARGE SCALE GENOMIC DNA]</scope>
    <source>
        <strain evidence="2">CBS 583.65</strain>
    </source>
</reference>
<keyword evidence="2" id="KW-1185">Reference proteome</keyword>
<proteinExistence type="predicted"/>
<protein>
    <submittedName>
        <fullName evidence="1">Uncharacterized protein</fullName>
    </submittedName>
</protein>
<dbReference type="OrthoDB" id="4500161at2759"/>
<evidence type="ECO:0000313" key="2">
    <source>
        <dbReference type="Proteomes" id="UP000184073"/>
    </source>
</evidence>
<dbReference type="RefSeq" id="XP_040661925.1">
    <property type="nucleotide sequence ID" value="XM_040817999.1"/>
</dbReference>